<dbReference type="Proteomes" id="UP000035009">
    <property type="component" value="Unassembled WGS sequence"/>
</dbReference>
<sequence>MRRVELWPVSDVDADNWDIVISTAPVIESDVSELFRAAGPDVVLASVSQVPSEIEALRDIAGEHRWAVLTPNVLAWTSGMMTHWWQPGAARFTIAEPVGGEIAQTLFGGERWAASGSVSSGLLAAAAVMPMVAALQVSEFEQRICKSTLRSGAAAADEAGRAVAAAYGVHEPRSVNPVIVGIGLRAMRACAPFDVDNYFRAHFGSRTHQTKTMLDDWIVLGNTYGLRTEALVTLRDALSDAAGAPTRRANPTKP</sequence>
<name>M3UNT8_GORML</name>
<keyword evidence="2" id="KW-1185">Reference proteome</keyword>
<comment type="caution">
    <text evidence="1">The sequence shown here is derived from an EMBL/GenBank/DDBJ whole genome shotgun (WGS) entry which is preliminary data.</text>
</comment>
<dbReference type="AlphaFoldDB" id="M3UNT8"/>
<evidence type="ECO:0000313" key="1">
    <source>
        <dbReference type="EMBL" id="GAC81850.1"/>
    </source>
</evidence>
<evidence type="ECO:0000313" key="2">
    <source>
        <dbReference type="Proteomes" id="UP000035009"/>
    </source>
</evidence>
<proteinExistence type="predicted"/>
<reference evidence="1 2" key="1">
    <citation type="submission" date="2013-02" db="EMBL/GenBank/DDBJ databases">
        <title>Whole genome shotgun sequence of Gordonia malaquae NBRC 108250.</title>
        <authorList>
            <person name="Yoshida I."/>
            <person name="Hosoyama A."/>
            <person name="Tsuchikane K."/>
            <person name="Ando Y."/>
            <person name="Baba S."/>
            <person name="Ohji S."/>
            <person name="Hamada M."/>
            <person name="Tamura T."/>
            <person name="Yamazoe A."/>
            <person name="Yamazaki S."/>
            <person name="Fujita N."/>
        </authorList>
    </citation>
    <scope>NUCLEOTIDE SEQUENCE [LARGE SCALE GENOMIC DNA]</scope>
    <source>
        <strain evidence="1 2">NBRC 108250</strain>
    </source>
</reference>
<gene>
    <name evidence="1" type="ORF">GM1_047_00230</name>
</gene>
<dbReference type="eggNOG" id="ENOG502ZGV8">
    <property type="taxonomic scope" value="Bacteria"/>
</dbReference>
<organism evidence="1 2">
    <name type="scientific">Gordonia malaquae NBRC 108250</name>
    <dbReference type="NCBI Taxonomy" id="1223542"/>
    <lineage>
        <taxon>Bacteria</taxon>
        <taxon>Bacillati</taxon>
        <taxon>Actinomycetota</taxon>
        <taxon>Actinomycetes</taxon>
        <taxon>Mycobacteriales</taxon>
        <taxon>Gordoniaceae</taxon>
        <taxon>Gordonia</taxon>
    </lineage>
</organism>
<accession>M3UNT8</accession>
<dbReference type="STRING" id="410332.SAMN04488550_0023"/>
<protein>
    <submittedName>
        <fullName evidence="1">Uncharacterized protein</fullName>
    </submittedName>
</protein>
<dbReference type="EMBL" id="BAOP01000047">
    <property type="protein sequence ID" value="GAC81850.1"/>
    <property type="molecule type" value="Genomic_DNA"/>
</dbReference>